<dbReference type="GO" id="GO:0051123">
    <property type="term" value="P:RNA polymerase II preinitiation complex assembly"/>
    <property type="evidence" value="ECO:0007669"/>
    <property type="project" value="TreeGrafter"/>
</dbReference>
<keyword evidence="5" id="KW-0539">Nucleus</keyword>
<sequence>MPQDEKDSNKGSEDLSIPRDVKLMGILLKSMGVEDCDPNVIDQLLEFAYRYTHDVLQDALVYSEHASKKE</sequence>
<dbReference type="GO" id="GO:0003713">
    <property type="term" value="F:transcription coactivator activity"/>
    <property type="evidence" value="ECO:0007669"/>
    <property type="project" value="TreeGrafter"/>
</dbReference>
<dbReference type="InterPro" id="IPR051431">
    <property type="entry name" value="TFIID_subunit_9"/>
</dbReference>
<dbReference type="PANTHER" id="PTHR48068:SF4">
    <property type="entry name" value="TATA-BOX BINDING PROTEIN ASSOCIATED FACTOR 9"/>
    <property type="match status" value="1"/>
</dbReference>
<dbReference type="InterPro" id="IPR003162">
    <property type="entry name" value="TFIID-31"/>
</dbReference>
<evidence type="ECO:0000256" key="5">
    <source>
        <dbReference type="ARBA" id="ARBA00023242"/>
    </source>
</evidence>
<keyword evidence="6" id="KW-0396">Initiation factor</keyword>
<evidence type="ECO:0000313" key="6">
    <source>
        <dbReference type="EMBL" id="OMH80525.1"/>
    </source>
</evidence>
<dbReference type="Gene3D" id="1.10.20.10">
    <property type="entry name" value="Histone, subunit A"/>
    <property type="match status" value="1"/>
</dbReference>
<dbReference type="AlphaFoldDB" id="A0A1R1PHQ0"/>
<accession>A0A1R1PHQ0</accession>
<comment type="similarity">
    <text evidence="2">Belongs to the TAF9 family.</text>
</comment>
<evidence type="ECO:0000256" key="3">
    <source>
        <dbReference type="ARBA" id="ARBA00023015"/>
    </source>
</evidence>
<evidence type="ECO:0000256" key="2">
    <source>
        <dbReference type="ARBA" id="ARBA00007646"/>
    </source>
</evidence>
<keyword evidence="6" id="KW-0648">Protein biosynthesis</keyword>
<proteinExistence type="inferred from homology"/>
<reference evidence="7" key="1">
    <citation type="submission" date="2017-01" db="EMBL/GenBank/DDBJ databases">
        <authorList>
            <person name="Wang Y."/>
            <person name="White M."/>
            <person name="Kvist S."/>
            <person name="Moncalvo J.-M."/>
        </authorList>
    </citation>
    <scope>NUCLEOTIDE SEQUENCE [LARGE SCALE GENOMIC DNA]</scope>
    <source>
        <strain evidence="7">COL-18-3</strain>
    </source>
</reference>
<dbReference type="EMBL" id="LSSK01001163">
    <property type="protein sequence ID" value="OMH80525.1"/>
    <property type="molecule type" value="Genomic_DNA"/>
</dbReference>
<protein>
    <submittedName>
        <fullName evidence="6">Transcription initiation factor TFIID subunit 9</fullName>
    </submittedName>
</protein>
<evidence type="ECO:0000256" key="4">
    <source>
        <dbReference type="ARBA" id="ARBA00023163"/>
    </source>
</evidence>
<dbReference type="GO" id="GO:0046982">
    <property type="term" value="F:protein heterodimerization activity"/>
    <property type="evidence" value="ECO:0007669"/>
    <property type="project" value="InterPro"/>
</dbReference>
<organism evidence="6 7">
    <name type="scientific">Zancudomyces culisetae</name>
    <name type="common">Gut fungus</name>
    <name type="synonym">Smittium culisetae</name>
    <dbReference type="NCBI Taxonomy" id="1213189"/>
    <lineage>
        <taxon>Eukaryota</taxon>
        <taxon>Fungi</taxon>
        <taxon>Fungi incertae sedis</taxon>
        <taxon>Zoopagomycota</taxon>
        <taxon>Kickxellomycotina</taxon>
        <taxon>Harpellomycetes</taxon>
        <taxon>Harpellales</taxon>
        <taxon>Legeriomycetaceae</taxon>
        <taxon>Zancudomyces</taxon>
    </lineage>
</organism>
<dbReference type="Pfam" id="PF02291">
    <property type="entry name" value="TFIID-31kDa"/>
    <property type="match status" value="1"/>
</dbReference>
<dbReference type="GO" id="GO:0000124">
    <property type="term" value="C:SAGA complex"/>
    <property type="evidence" value="ECO:0007669"/>
    <property type="project" value="TreeGrafter"/>
</dbReference>
<dbReference type="GO" id="GO:0016251">
    <property type="term" value="F:RNA polymerase II general transcription initiation factor activity"/>
    <property type="evidence" value="ECO:0007669"/>
    <property type="project" value="TreeGrafter"/>
</dbReference>
<dbReference type="InterPro" id="IPR009072">
    <property type="entry name" value="Histone-fold"/>
</dbReference>
<gene>
    <name evidence="6" type="ORF">AX774_g6046</name>
</gene>
<dbReference type="Proteomes" id="UP000188320">
    <property type="component" value="Unassembled WGS sequence"/>
</dbReference>
<dbReference type="GO" id="GO:0005669">
    <property type="term" value="C:transcription factor TFIID complex"/>
    <property type="evidence" value="ECO:0007669"/>
    <property type="project" value="TreeGrafter"/>
</dbReference>
<dbReference type="OrthoDB" id="341924at2759"/>
<dbReference type="PANTHER" id="PTHR48068">
    <property type="entry name" value="TAF9 RNA POLYMERASE II, TATA BOX-BINDING PROTEIN (TBP)-ASSOCIATED FACTOR"/>
    <property type="match status" value="1"/>
</dbReference>
<comment type="caution">
    <text evidence="6">The sequence shown here is derived from an EMBL/GenBank/DDBJ whole genome shotgun (WGS) entry which is preliminary data.</text>
</comment>
<dbReference type="GO" id="GO:0003743">
    <property type="term" value="F:translation initiation factor activity"/>
    <property type="evidence" value="ECO:0007669"/>
    <property type="project" value="UniProtKB-KW"/>
</dbReference>
<keyword evidence="3" id="KW-0805">Transcription regulation</keyword>
<keyword evidence="4" id="KW-0804">Transcription</keyword>
<comment type="subcellular location">
    <subcellularLocation>
        <location evidence="1">Nucleus</location>
    </subcellularLocation>
</comment>
<evidence type="ECO:0000256" key="1">
    <source>
        <dbReference type="ARBA" id="ARBA00004123"/>
    </source>
</evidence>
<dbReference type="CDD" id="cd07979">
    <property type="entry name" value="HFD_TAF9"/>
    <property type="match status" value="1"/>
</dbReference>
<dbReference type="SUPFAM" id="SSF47113">
    <property type="entry name" value="Histone-fold"/>
    <property type="match status" value="1"/>
</dbReference>
<name>A0A1R1PHQ0_ZANCU</name>
<keyword evidence="7" id="KW-1185">Reference proteome</keyword>
<evidence type="ECO:0000313" key="7">
    <source>
        <dbReference type="Proteomes" id="UP000188320"/>
    </source>
</evidence>